<evidence type="ECO:0000313" key="1">
    <source>
        <dbReference type="EMBL" id="MBX44362.1"/>
    </source>
</evidence>
<reference evidence="1" key="1">
    <citation type="submission" date="2018-02" db="EMBL/GenBank/DDBJ databases">
        <title>Rhizophora mucronata_Transcriptome.</title>
        <authorList>
            <person name="Meera S.P."/>
            <person name="Sreeshan A."/>
            <person name="Augustine A."/>
        </authorList>
    </citation>
    <scope>NUCLEOTIDE SEQUENCE</scope>
    <source>
        <tissue evidence="1">Leaf</tissue>
    </source>
</reference>
<proteinExistence type="predicted"/>
<accession>A0A2P2NPD1</accession>
<name>A0A2P2NPD1_RHIMU</name>
<dbReference type="EMBL" id="GGEC01063878">
    <property type="protein sequence ID" value="MBX44362.1"/>
    <property type="molecule type" value="Transcribed_RNA"/>
</dbReference>
<organism evidence="1">
    <name type="scientific">Rhizophora mucronata</name>
    <name type="common">Asiatic mangrove</name>
    <dbReference type="NCBI Taxonomy" id="61149"/>
    <lineage>
        <taxon>Eukaryota</taxon>
        <taxon>Viridiplantae</taxon>
        <taxon>Streptophyta</taxon>
        <taxon>Embryophyta</taxon>
        <taxon>Tracheophyta</taxon>
        <taxon>Spermatophyta</taxon>
        <taxon>Magnoliopsida</taxon>
        <taxon>eudicotyledons</taxon>
        <taxon>Gunneridae</taxon>
        <taxon>Pentapetalae</taxon>
        <taxon>rosids</taxon>
        <taxon>fabids</taxon>
        <taxon>Malpighiales</taxon>
        <taxon>Rhizophoraceae</taxon>
        <taxon>Rhizophora</taxon>
    </lineage>
</organism>
<protein>
    <submittedName>
        <fullName evidence="1">Uncharacterized protein</fullName>
    </submittedName>
</protein>
<dbReference type="AlphaFoldDB" id="A0A2P2NPD1"/>
<sequence>MAMINKSSIQGNSTNFCERAVVRPSMPAN</sequence>